<dbReference type="PROSITE" id="PS50075">
    <property type="entry name" value="CARRIER"/>
    <property type="match status" value="1"/>
</dbReference>
<evidence type="ECO:0000259" key="6">
    <source>
        <dbReference type="PROSITE" id="PS52004"/>
    </source>
</evidence>
<dbReference type="SMART" id="SM00825">
    <property type="entry name" value="PKS_KS"/>
    <property type="match status" value="1"/>
</dbReference>
<dbReference type="InterPro" id="IPR006162">
    <property type="entry name" value="Ppantetheine_attach_site"/>
</dbReference>
<dbReference type="SUPFAM" id="SSF53901">
    <property type="entry name" value="Thiolase-like"/>
    <property type="match status" value="1"/>
</dbReference>
<dbReference type="InterPro" id="IPR050091">
    <property type="entry name" value="PKS_NRPS_Biosynth_Enz"/>
</dbReference>
<dbReference type="PROSITE" id="PS00606">
    <property type="entry name" value="KS3_1"/>
    <property type="match status" value="1"/>
</dbReference>
<dbReference type="Pfam" id="PF16197">
    <property type="entry name" value="KAsynt_C_assoc"/>
    <property type="match status" value="1"/>
</dbReference>
<dbReference type="AlphaFoldDB" id="A0A0F5K070"/>
<dbReference type="SUPFAM" id="SSF47336">
    <property type="entry name" value="ACP-like"/>
    <property type="match status" value="1"/>
</dbReference>
<evidence type="ECO:0000256" key="2">
    <source>
        <dbReference type="ARBA" id="ARBA00022553"/>
    </source>
</evidence>
<evidence type="ECO:0000313" key="8">
    <source>
        <dbReference type="Proteomes" id="UP000033618"/>
    </source>
</evidence>
<feature type="domain" description="Carrier" evidence="5">
    <location>
        <begin position="930"/>
        <end position="1005"/>
    </location>
</feature>
<feature type="compositionally biased region" description="Polar residues" evidence="4">
    <location>
        <begin position="896"/>
        <end position="905"/>
    </location>
</feature>
<dbReference type="GO" id="GO:0031177">
    <property type="term" value="F:phosphopantetheine binding"/>
    <property type="evidence" value="ECO:0007669"/>
    <property type="project" value="InterPro"/>
</dbReference>
<organism evidence="7 8">
    <name type="scientific">Robbsia andropogonis</name>
    <dbReference type="NCBI Taxonomy" id="28092"/>
    <lineage>
        <taxon>Bacteria</taxon>
        <taxon>Pseudomonadati</taxon>
        <taxon>Pseudomonadota</taxon>
        <taxon>Betaproteobacteria</taxon>
        <taxon>Burkholderiales</taxon>
        <taxon>Burkholderiaceae</taxon>
        <taxon>Robbsia</taxon>
    </lineage>
</organism>
<dbReference type="RefSeq" id="WP_046152956.1">
    <property type="nucleotide sequence ID" value="NZ_CADFGU010000003.1"/>
</dbReference>
<dbReference type="InterPro" id="IPR032821">
    <property type="entry name" value="PKS_assoc"/>
</dbReference>
<dbReference type="PROSITE" id="PS00012">
    <property type="entry name" value="PHOSPHOPANTETHEINE"/>
    <property type="match status" value="1"/>
</dbReference>
<comment type="caution">
    <text evidence="7">The sequence shown here is derived from an EMBL/GenBank/DDBJ whole genome shotgun (WGS) entry which is preliminary data.</text>
</comment>
<dbReference type="InterPro" id="IPR016035">
    <property type="entry name" value="Acyl_Trfase/lysoPLipase"/>
</dbReference>
<feature type="region of interest" description="Disordered" evidence="4">
    <location>
        <begin position="896"/>
        <end position="930"/>
    </location>
</feature>
<dbReference type="InterPro" id="IPR009081">
    <property type="entry name" value="PP-bd_ACP"/>
</dbReference>
<dbReference type="Pfam" id="PF00550">
    <property type="entry name" value="PP-binding"/>
    <property type="match status" value="1"/>
</dbReference>
<dbReference type="PROSITE" id="PS52004">
    <property type="entry name" value="KS3_2"/>
    <property type="match status" value="1"/>
</dbReference>
<dbReference type="Pfam" id="PF00698">
    <property type="entry name" value="Acyl_transf_1"/>
    <property type="match status" value="1"/>
</dbReference>
<dbReference type="InterPro" id="IPR016036">
    <property type="entry name" value="Malonyl_transacylase_ACP-bd"/>
</dbReference>
<dbReference type="SMART" id="SM00827">
    <property type="entry name" value="PKS_AT"/>
    <property type="match status" value="1"/>
</dbReference>
<dbReference type="CDD" id="cd00833">
    <property type="entry name" value="PKS"/>
    <property type="match status" value="1"/>
</dbReference>
<sequence length="1036" mass="109997">MRDALEGIAVVGLSGRFPDATDADTLWRNVVAGKESIHRFSDAALMAAGIPRELLDAPNYVKARPLLDDVKHFDATCFSMTAREAEITDPQLRLLMECAHEALEQAGYVPGDDRTVGVYAGVRLSRYLEEHLIPNADVVRSVGIDSLQMINRKDSAATLLAYRLDLTGPAISLNTACSTGLVAVHLGCSALANHECDMVLAGAAAIPAFDPEGYLHTVGGILSPDGHCRPFDRAAQGTIDGAGVGMVALMRIEDAIERRVPVLAVIRGTSVNNDGGVKIGYTAPSVDGQARVIAEAMATADVSADTIGYVETHGTATPLGDPIEIAALTRAYRLDTDRIGFCGISSLKSNIGHLGAAAGIGGLIKAVQAVRHGVLPPSLHFHEANPELHLDESPFYVIREPLPWPDEHHPRRASVSSFGIGGTNAHLILEQAPDIAADESTATPRHAWLLPFSATSTAGLFEFARRLGRVWSHEGDAPPLADASYTLQQRRMHRRYRGFVVAGDANEAAKAFGEIAAFERPPQEAPDVSPPVLFQFTGQGAQRIGMGLAAAAAEPRLAAALDECAQWLRTDHGIDLRRLIADGRDPGSDLTLDDTAGAQPALFALEWALGRVWLNAGVRPVAFVGHSLGELVAATLANVMSLRDALRLVVARGAAMQRAPAGAMLAVVLDETALSTLLASGTEEVGNCVISAVNGPKACVVSGSFAGIAALESLLDREHLTYRRLNTSHAFHSPLMEPVLDTYRAAFEGITLRLPDVPIFSTVTSRPLDDAQATDPAYWVGQLRAPVQYARALQAALATDVATGAVVLELGPGRTLSSAALGIVGPHHAVLSSLGGVADEGRALLDTAGRLWTLGIDIDWAAWSDDQDAKMAWLPTMPFDRRRAWIDRARPAASTSHAAPLSVSTPADPVPSPIQPTDEGFPMSHSPSDSGTAMLEDQLSAIWRDALGDRPIARNDSFFDLGGNSLLALQVVGRINQTFGVSINPADMLTKPTIAELADAITDKLLGKTDAANLDTLLNDMSHLSDDEVRELLKQA</sequence>
<protein>
    <submittedName>
        <fullName evidence="7">Uncharacterized protein</fullName>
    </submittedName>
</protein>
<dbReference type="PANTHER" id="PTHR43775">
    <property type="entry name" value="FATTY ACID SYNTHASE"/>
    <property type="match status" value="1"/>
</dbReference>
<evidence type="ECO:0000259" key="5">
    <source>
        <dbReference type="PROSITE" id="PS50075"/>
    </source>
</evidence>
<dbReference type="InterPro" id="IPR001227">
    <property type="entry name" value="Ac_transferase_dom_sf"/>
</dbReference>
<dbReference type="GO" id="GO:0006633">
    <property type="term" value="P:fatty acid biosynthetic process"/>
    <property type="evidence" value="ECO:0007669"/>
    <property type="project" value="InterPro"/>
</dbReference>
<feature type="domain" description="Ketosynthase family 3 (KS3)" evidence="6">
    <location>
        <begin position="5"/>
        <end position="431"/>
    </location>
</feature>
<accession>A0A0F5K070</accession>
<dbReference type="Proteomes" id="UP000033618">
    <property type="component" value="Unassembled WGS sequence"/>
</dbReference>
<reference evidence="7 8" key="1">
    <citation type="submission" date="2015-03" db="EMBL/GenBank/DDBJ databases">
        <title>Draft Genome Sequence of Burkholderia andropogonis type strain ICMP2807, isolated from Sorghum bicolor.</title>
        <authorList>
            <person name="Lopes-Santos L."/>
            <person name="Castro D.B."/>
            <person name="Ottoboni L.M."/>
            <person name="Park D."/>
            <person name="Weirc B.S."/>
            <person name="Destefano S.A."/>
        </authorList>
    </citation>
    <scope>NUCLEOTIDE SEQUENCE [LARGE SCALE GENOMIC DNA]</scope>
    <source>
        <strain evidence="7 8">ICMP2807</strain>
    </source>
</reference>
<evidence type="ECO:0000256" key="1">
    <source>
        <dbReference type="ARBA" id="ARBA00022450"/>
    </source>
</evidence>
<keyword evidence="8" id="KW-1185">Reference proteome</keyword>
<dbReference type="InterPro" id="IPR020841">
    <property type="entry name" value="PKS_Beta-ketoAc_synthase_dom"/>
</dbReference>
<dbReference type="Pfam" id="PF02801">
    <property type="entry name" value="Ketoacyl-synt_C"/>
    <property type="match status" value="1"/>
</dbReference>
<dbReference type="EMBL" id="LAQU01000010">
    <property type="protein sequence ID" value="KKB63483.1"/>
    <property type="molecule type" value="Genomic_DNA"/>
</dbReference>
<dbReference type="STRING" id="28092.WM40_12055"/>
<dbReference type="GO" id="GO:0004315">
    <property type="term" value="F:3-oxoacyl-[acyl-carrier-protein] synthase activity"/>
    <property type="evidence" value="ECO:0007669"/>
    <property type="project" value="InterPro"/>
</dbReference>
<dbReference type="PANTHER" id="PTHR43775:SF37">
    <property type="entry name" value="SI:DKEY-61P9.11"/>
    <property type="match status" value="1"/>
</dbReference>
<dbReference type="Gene3D" id="1.10.1200.10">
    <property type="entry name" value="ACP-like"/>
    <property type="match status" value="1"/>
</dbReference>
<dbReference type="PATRIC" id="fig|28092.6.peg.2831"/>
<proteinExistence type="predicted"/>
<dbReference type="Gene3D" id="3.40.47.10">
    <property type="match status" value="1"/>
</dbReference>
<evidence type="ECO:0000313" key="7">
    <source>
        <dbReference type="EMBL" id="KKB63483.1"/>
    </source>
</evidence>
<keyword evidence="3" id="KW-0808">Transferase</keyword>
<evidence type="ECO:0000256" key="4">
    <source>
        <dbReference type="SAM" id="MobiDB-lite"/>
    </source>
</evidence>
<dbReference type="InterPro" id="IPR018201">
    <property type="entry name" value="Ketoacyl_synth_AS"/>
</dbReference>
<dbReference type="InterPro" id="IPR036736">
    <property type="entry name" value="ACP-like_sf"/>
</dbReference>
<dbReference type="InterPro" id="IPR016039">
    <property type="entry name" value="Thiolase-like"/>
</dbReference>
<name>A0A0F5K070_9BURK</name>
<gene>
    <name evidence="7" type="ORF">WM40_12055</name>
</gene>
<dbReference type="SUPFAM" id="SSF55048">
    <property type="entry name" value="Probable ACP-binding domain of malonyl-CoA ACP transacylase"/>
    <property type="match status" value="1"/>
</dbReference>
<dbReference type="Gene3D" id="3.30.70.3290">
    <property type="match status" value="1"/>
</dbReference>
<evidence type="ECO:0000256" key="3">
    <source>
        <dbReference type="ARBA" id="ARBA00022679"/>
    </source>
</evidence>
<dbReference type="InterPro" id="IPR020806">
    <property type="entry name" value="PKS_PP-bd"/>
</dbReference>
<dbReference type="SMART" id="SM00823">
    <property type="entry name" value="PKS_PP"/>
    <property type="match status" value="1"/>
</dbReference>
<dbReference type="Gene3D" id="3.40.366.10">
    <property type="entry name" value="Malonyl-Coenzyme A Acyl Carrier Protein, domain 2"/>
    <property type="match status" value="1"/>
</dbReference>
<dbReference type="InterPro" id="IPR014031">
    <property type="entry name" value="Ketoacyl_synth_C"/>
</dbReference>
<dbReference type="InterPro" id="IPR014030">
    <property type="entry name" value="Ketoacyl_synth_N"/>
</dbReference>
<dbReference type="InterPro" id="IPR014043">
    <property type="entry name" value="Acyl_transferase_dom"/>
</dbReference>
<keyword evidence="1" id="KW-0596">Phosphopantetheine</keyword>
<dbReference type="GO" id="GO:0004312">
    <property type="term" value="F:fatty acid synthase activity"/>
    <property type="evidence" value="ECO:0007669"/>
    <property type="project" value="TreeGrafter"/>
</dbReference>
<dbReference type="SUPFAM" id="SSF52151">
    <property type="entry name" value="FabD/lysophospholipase-like"/>
    <property type="match status" value="1"/>
</dbReference>
<dbReference type="Pfam" id="PF00109">
    <property type="entry name" value="ketoacyl-synt"/>
    <property type="match status" value="1"/>
</dbReference>
<keyword evidence="2" id="KW-0597">Phosphoprotein</keyword>